<feature type="signal peptide" evidence="8">
    <location>
        <begin position="1"/>
        <end position="34"/>
    </location>
</feature>
<comment type="caution">
    <text evidence="10">The sequence shown here is derived from an EMBL/GenBank/DDBJ whole genome shotgun (WGS) entry which is preliminary data.</text>
</comment>
<dbReference type="Gene3D" id="1.10.150.320">
    <property type="entry name" value="Photosystem II 12 kDa extrinsic protein"/>
    <property type="match status" value="1"/>
</dbReference>
<feature type="domain" description="PLD phosphodiesterase" evidence="9">
    <location>
        <begin position="199"/>
        <end position="226"/>
    </location>
</feature>
<dbReference type="InterPro" id="IPR003583">
    <property type="entry name" value="Hlx-hairpin-Hlx_DNA-bd_motif"/>
</dbReference>
<dbReference type="InterPro" id="IPR001736">
    <property type="entry name" value="PLipase_D/transphosphatidylase"/>
</dbReference>
<name>A0A832M595_9CYAN</name>
<evidence type="ECO:0000313" key="10">
    <source>
        <dbReference type="EMBL" id="HGW95188.1"/>
    </source>
</evidence>
<accession>A0A832M595</accession>
<dbReference type="SUPFAM" id="SSF47781">
    <property type="entry name" value="RuvA domain 2-like"/>
    <property type="match status" value="1"/>
</dbReference>
<dbReference type="Gene3D" id="3.30.870.10">
    <property type="entry name" value="Endonuclease Chain A"/>
    <property type="match status" value="2"/>
</dbReference>
<evidence type="ECO:0000256" key="3">
    <source>
        <dbReference type="ARBA" id="ARBA00012027"/>
    </source>
</evidence>
<dbReference type="CDD" id="cd09116">
    <property type="entry name" value="PLDc_Nuc_like"/>
    <property type="match status" value="1"/>
</dbReference>
<evidence type="ECO:0000256" key="6">
    <source>
        <dbReference type="ARBA" id="ARBA00023098"/>
    </source>
</evidence>
<feature type="region of interest" description="Disordered" evidence="7">
    <location>
        <begin position="485"/>
        <end position="533"/>
    </location>
</feature>
<feature type="chain" id="PRO_5032820231" description="phospholipase D" evidence="8">
    <location>
        <begin position="35"/>
        <end position="596"/>
    </location>
</feature>
<evidence type="ECO:0000256" key="1">
    <source>
        <dbReference type="ARBA" id="ARBA00000798"/>
    </source>
</evidence>
<dbReference type="GO" id="GO:0016891">
    <property type="term" value="F:RNA endonuclease activity producing 5'-phosphomonoesters, hydrolytic mechanism"/>
    <property type="evidence" value="ECO:0007669"/>
    <property type="project" value="TreeGrafter"/>
</dbReference>
<keyword evidence="4" id="KW-0378">Hydrolase</keyword>
<dbReference type="InterPro" id="IPR010994">
    <property type="entry name" value="RuvA_2-like"/>
</dbReference>
<evidence type="ECO:0000256" key="8">
    <source>
        <dbReference type="SAM" id="SignalP"/>
    </source>
</evidence>
<keyword evidence="5" id="KW-0442">Lipid degradation</keyword>
<dbReference type="EC" id="3.1.4.4" evidence="3"/>
<dbReference type="PROSITE" id="PS50035">
    <property type="entry name" value="PLD"/>
    <property type="match status" value="2"/>
</dbReference>
<comment type="catalytic activity">
    <reaction evidence="1">
        <text>a 1,2-diacyl-sn-glycero-3-phosphocholine + H2O = a 1,2-diacyl-sn-glycero-3-phosphate + choline + H(+)</text>
        <dbReference type="Rhea" id="RHEA:14445"/>
        <dbReference type="ChEBI" id="CHEBI:15354"/>
        <dbReference type="ChEBI" id="CHEBI:15377"/>
        <dbReference type="ChEBI" id="CHEBI:15378"/>
        <dbReference type="ChEBI" id="CHEBI:57643"/>
        <dbReference type="ChEBI" id="CHEBI:58608"/>
        <dbReference type="EC" id="3.1.4.4"/>
    </reaction>
</comment>
<dbReference type="GO" id="GO:0006793">
    <property type="term" value="P:phosphorus metabolic process"/>
    <property type="evidence" value="ECO:0007669"/>
    <property type="project" value="UniProtKB-ARBA"/>
</dbReference>
<dbReference type="InterPro" id="IPR051406">
    <property type="entry name" value="PLD_domain"/>
</dbReference>
<dbReference type="PANTHER" id="PTHR43856:SF1">
    <property type="entry name" value="MITOCHONDRIAL CARDIOLIPIN HYDROLASE"/>
    <property type="match status" value="1"/>
</dbReference>
<keyword evidence="8" id="KW-0732">Signal</keyword>
<dbReference type="GO" id="GO:0006281">
    <property type="term" value="P:DNA repair"/>
    <property type="evidence" value="ECO:0007669"/>
    <property type="project" value="InterPro"/>
</dbReference>
<feature type="domain" description="PLD phosphodiesterase" evidence="9">
    <location>
        <begin position="403"/>
        <end position="430"/>
    </location>
</feature>
<dbReference type="SUPFAM" id="SSF56024">
    <property type="entry name" value="Phospholipase D/nuclease"/>
    <property type="match status" value="2"/>
</dbReference>
<dbReference type="GO" id="GO:0016042">
    <property type="term" value="P:lipid catabolic process"/>
    <property type="evidence" value="ECO:0007669"/>
    <property type="project" value="UniProtKB-KW"/>
</dbReference>
<protein>
    <recommendedName>
        <fullName evidence="3">phospholipase D</fullName>
        <ecNumber evidence="3">3.1.4.4</ecNumber>
    </recommendedName>
</protein>
<sequence>MGTLHRTNLSVFPTVYLRSFSSAFSVLAIALSLAACQPEPPKIVRPSPLPQDEQIQVYMNQNLAASYTEPYRNQTRNGDNLEQVLIDAITSARSSVEIAVQELRLPGVAQALVNRHQAGIKVRVILENTYSRPYSQFTPDEVTRLPERERDRYQEARRLIDLNSDEQLSQDEINRRDALVILDNAQVPRIDDTADGSAGSNLMHHKFVVVDGQTVIVSSANLTTSDVHGDFKSQHSRGNANNLLKITSPELASLFIQEFNVMWGDGPGANLDSLFGVKKPFQPAQQLTIGTTPVAVQFSPTSQSMSWEQSSNGLIGRTLDKATQSIQMALFVFSDQTLVNLLEGVHQRGSAIQALIDPGFAYRSYSEALDMMGITLAENCKFEANNRPWKSAIATVGVPRMPPGDLLHHKFGLVDRHTVITGSHNWTDAANTGNDETVMVIYNPTVAAHYQREFERLYTGAILGIPPAVQKKASKVTQECQMPLATADQSNQAKRSLSPISVAAPKSSKQRTNNNAPNIADPPKLTSKPNYSTSGRVNLNTATQLELEQLPGVGPSLAKKIIAARQSKRFTSLADLDKVPGVGPKLLQKLENQVEW</sequence>
<dbReference type="InterPro" id="IPR025202">
    <property type="entry name" value="PLD-like_dom"/>
</dbReference>
<keyword evidence="6" id="KW-0443">Lipid metabolism</keyword>
<organism evidence="10">
    <name type="scientific">Oscillatoriales cyanobacterium SpSt-402</name>
    <dbReference type="NCBI Taxonomy" id="2282168"/>
    <lineage>
        <taxon>Bacteria</taxon>
        <taxon>Bacillati</taxon>
        <taxon>Cyanobacteriota</taxon>
        <taxon>Cyanophyceae</taxon>
        <taxon>Oscillatoriophycideae</taxon>
        <taxon>Oscillatoriales</taxon>
    </lineage>
</organism>
<dbReference type="AlphaFoldDB" id="A0A832M595"/>
<dbReference type="Pfam" id="PF12836">
    <property type="entry name" value="HHH_3"/>
    <property type="match status" value="1"/>
</dbReference>
<feature type="compositionally biased region" description="Polar residues" evidence="7">
    <location>
        <begin position="487"/>
        <end position="499"/>
    </location>
</feature>
<dbReference type="GO" id="GO:0004630">
    <property type="term" value="F:phospholipase D activity"/>
    <property type="evidence" value="ECO:0007669"/>
    <property type="project" value="UniProtKB-EC"/>
</dbReference>
<dbReference type="CDD" id="cd09173">
    <property type="entry name" value="PLDc_Nuc_like_unchar1_2"/>
    <property type="match status" value="1"/>
</dbReference>
<reference evidence="10" key="1">
    <citation type="journal article" date="2020" name="mSystems">
        <title>Genome- and Community-Level Interaction Insights into Carbon Utilization and Element Cycling Functions of Hydrothermarchaeota in Hydrothermal Sediment.</title>
        <authorList>
            <person name="Zhou Z."/>
            <person name="Liu Y."/>
            <person name="Xu W."/>
            <person name="Pan J."/>
            <person name="Luo Z.H."/>
            <person name="Li M."/>
        </authorList>
    </citation>
    <scope>NUCLEOTIDE SEQUENCE [LARGE SCALE GENOMIC DNA]</scope>
    <source>
        <strain evidence="10">SpSt-402</strain>
    </source>
</reference>
<comment type="similarity">
    <text evidence="2">Belongs to the phospholipase D family.</text>
</comment>
<dbReference type="SMART" id="SM00155">
    <property type="entry name" value="PLDc"/>
    <property type="match status" value="2"/>
</dbReference>
<dbReference type="SMART" id="SM00278">
    <property type="entry name" value="HhH1"/>
    <property type="match status" value="2"/>
</dbReference>
<evidence type="ECO:0000256" key="7">
    <source>
        <dbReference type="SAM" id="MobiDB-lite"/>
    </source>
</evidence>
<evidence type="ECO:0000259" key="9">
    <source>
        <dbReference type="PROSITE" id="PS50035"/>
    </source>
</evidence>
<gene>
    <name evidence="10" type="ORF">ENR47_13060</name>
</gene>
<evidence type="ECO:0000256" key="4">
    <source>
        <dbReference type="ARBA" id="ARBA00022801"/>
    </source>
</evidence>
<dbReference type="GO" id="GO:0003677">
    <property type="term" value="F:DNA binding"/>
    <property type="evidence" value="ECO:0007669"/>
    <property type="project" value="InterPro"/>
</dbReference>
<evidence type="ECO:0000256" key="5">
    <source>
        <dbReference type="ARBA" id="ARBA00022963"/>
    </source>
</evidence>
<dbReference type="PANTHER" id="PTHR43856">
    <property type="entry name" value="CARDIOLIPIN HYDROLASE"/>
    <property type="match status" value="1"/>
</dbReference>
<proteinExistence type="inferred from homology"/>
<evidence type="ECO:0000256" key="2">
    <source>
        <dbReference type="ARBA" id="ARBA00008664"/>
    </source>
</evidence>
<dbReference type="EMBL" id="DSRD01000813">
    <property type="protein sequence ID" value="HGW95188.1"/>
    <property type="molecule type" value="Genomic_DNA"/>
</dbReference>
<dbReference type="Pfam" id="PF13091">
    <property type="entry name" value="PLDc_2"/>
    <property type="match status" value="2"/>
</dbReference>